<keyword evidence="2" id="KW-1185">Reference proteome</keyword>
<dbReference type="InterPro" id="IPR029058">
    <property type="entry name" value="AB_hydrolase_fold"/>
</dbReference>
<proteinExistence type="predicted"/>
<dbReference type="PANTHER" id="PTHR20908">
    <property type="entry name" value="LD15586P"/>
    <property type="match status" value="1"/>
</dbReference>
<dbReference type="GO" id="GO:0017171">
    <property type="term" value="F:serine hydrolase activity"/>
    <property type="evidence" value="ECO:0007669"/>
    <property type="project" value="TreeGrafter"/>
</dbReference>
<accession>A0AAN8PP77</accession>
<dbReference type="InterPro" id="IPR008547">
    <property type="entry name" value="DUF829_TMEM53"/>
</dbReference>
<reference evidence="1 2" key="1">
    <citation type="submission" date="2024-01" db="EMBL/GenBank/DDBJ databases">
        <title>The genome of the rayed Mediterranean limpet Patella caerulea (Linnaeus, 1758).</title>
        <authorList>
            <person name="Anh-Thu Weber A."/>
            <person name="Halstead-Nussloch G."/>
        </authorList>
    </citation>
    <scope>NUCLEOTIDE SEQUENCE [LARGE SCALE GENOMIC DNA]</scope>
    <source>
        <strain evidence="1">AATW-2023a</strain>
        <tissue evidence="1">Whole specimen</tissue>
    </source>
</reference>
<organism evidence="1 2">
    <name type="scientific">Patella caerulea</name>
    <name type="common">Rayed Mediterranean limpet</name>
    <dbReference type="NCBI Taxonomy" id="87958"/>
    <lineage>
        <taxon>Eukaryota</taxon>
        <taxon>Metazoa</taxon>
        <taxon>Spiralia</taxon>
        <taxon>Lophotrochozoa</taxon>
        <taxon>Mollusca</taxon>
        <taxon>Gastropoda</taxon>
        <taxon>Patellogastropoda</taxon>
        <taxon>Patelloidea</taxon>
        <taxon>Patellidae</taxon>
        <taxon>Patella</taxon>
    </lineage>
</organism>
<name>A0AAN8PP77_PATCE</name>
<dbReference type="Gene3D" id="3.40.50.1820">
    <property type="entry name" value="alpha/beta hydrolase"/>
    <property type="match status" value="1"/>
</dbReference>
<evidence type="ECO:0000313" key="1">
    <source>
        <dbReference type="EMBL" id="KAK6178828.1"/>
    </source>
</evidence>
<dbReference type="EMBL" id="JAZGQO010000008">
    <property type="protein sequence ID" value="KAK6178828.1"/>
    <property type="molecule type" value="Genomic_DNA"/>
</dbReference>
<dbReference type="Pfam" id="PF05705">
    <property type="entry name" value="DUF829"/>
    <property type="match status" value="1"/>
</dbReference>
<evidence type="ECO:0000313" key="2">
    <source>
        <dbReference type="Proteomes" id="UP001347796"/>
    </source>
</evidence>
<dbReference type="PANTHER" id="PTHR20908:SF4">
    <property type="entry name" value="SI:DKEY-5I3.5"/>
    <property type="match status" value="1"/>
</dbReference>
<dbReference type="SUPFAM" id="SSF53474">
    <property type="entry name" value="alpha/beta-Hydrolases"/>
    <property type="match status" value="1"/>
</dbReference>
<sequence length="288" mass="33616">MALGRISMNYCIPYLGKSGVVILRQRIHTRNTEISKHFKLREVSCEKDDRPLVLLFDWLYAKPSAVDKYCDLYHHCGLDVLTVSGRVSQFMWPPNAVKLSEELMSYLLFERKPQKYLVHAFSVGAYNYDVAMYHAFENSEKYGKFRSRIQGQIFDSVTIGSYEVMSRGLATNLPQNQIIQKSILTILDTYYNLTSKHTKDQYNKLVDFFKDKPIKVPTLLFYAKNDPMCDVVSMEMMISKWQNMDNFDMTFKGWDDSIHCAHLKCHPQDYRRIWTEFMQKVGIASSAV</sequence>
<dbReference type="Proteomes" id="UP001347796">
    <property type="component" value="Unassembled WGS sequence"/>
</dbReference>
<gene>
    <name evidence="1" type="ORF">SNE40_011324</name>
</gene>
<comment type="caution">
    <text evidence="1">The sequence shown here is derived from an EMBL/GenBank/DDBJ whole genome shotgun (WGS) entry which is preliminary data.</text>
</comment>
<protein>
    <submittedName>
        <fullName evidence="1">Uncharacterized protein</fullName>
    </submittedName>
</protein>
<dbReference type="AlphaFoldDB" id="A0AAN8PP77"/>